<organism evidence="1 2">
    <name type="scientific">Ferrovibrio xuzhouensis</name>
    <dbReference type="NCBI Taxonomy" id="1576914"/>
    <lineage>
        <taxon>Bacteria</taxon>
        <taxon>Pseudomonadati</taxon>
        <taxon>Pseudomonadota</taxon>
        <taxon>Alphaproteobacteria</taxon>
        <taxon>Rhodospirillales</taxon>
        <taxon>Rhodospirillaceae</taxon>
        <taxon>Ferrovibrio</taxon>
    </lineage>
</organism>
<evidence type="ECO:0000313" key="1">
    <source>
        <dbReference type="EMBL" id="MFC3674997.1"/>
    </source>
</evidence>
<sequence>MSSRNENLLDELTVRMADERAAYVGRDRSPAAREYRKRQDSLLTTIRAIGKTGDINLIFSAERDVLQNEIRHYGNSSGMRGSLKTALQEIDHAEKMLPVVKDGALYAAVDASHGNPKSRISGLPRDAARQFFSSHNARLLNADKSRLTETEKKIVDARRHNIRVASMAYISLQEKALGIDLRQKRDLRMSM</sequence>
<keyword evidence="2" id="KW-1185">Reference proteome</keyword>
<accession>A0ABV7VDW0</accession>
<evidence type="ECO:0008006" key="3">
    <source>
        <dbReference type="Google" id="ProtNLM"/>
    </source>
</evidence>
<dbReference type="RefSeq" id="WP_379722732.1">
    <property type="nucleotide sequence ID" value="NZ_JBHRYJ010000001.1"/>
</dbReference>
<evidence type="ECO:0000313" key="2">
    <source>
        <dbReference type="Proteomes" id="UP001595711"/>
    </source>
</evidence>
<gene>
    <name evidence="1" type="ORF">ACFOOQ_05530</name>
</gene>
<dbReference type="Proteomes" id="UP001595711">
    <property type="component" value="Unassembled WGS sequence"/>
</dbReference>
<dbReference type="EMBL" id="JBHRYJ010000001">
    <property type="protein sequence ID" value="MFC3674997.1"/>
    <property type="molecule type" value="Genomic_DNA"/>
</dbReference>
<protein>
    <recommendedName>
        <fullName evidence="3">Bartonella effector protein BID domain-containing protein</fullName>
    </recommendedName>
</protein>
<reference evidence="2" key="1">
    <citation type="journal article" date="2019" name="Int. J. Syst. Evol. Microbiol.">
        <title>The Global Catalogue of Microorganisms (GCM) 10K type strain sequencing project: providing services to taxonomists for standard genome sequencing and annotation.</title>
        <authorList>
            <consortium name="The Broad Institute Genomics Platform"/>
            <consortium name="The Broad Institute Genome Sequencing Center for Infectious Disease"/>
            <person name="Wu L."/>
            <person name="Ma J."/>
        </authorList>
    </citation>
    <scope>NUCLEOTIDE SEQUENCE [LARGE SCALE GENOMIC DNA]</scope>
    <source>
        <strain evidence="2">KCTC 42182</strain>
    </source>
</reference>
<proteinExistence type="predicted"/>
<comment type="caution">
    <text evidence="1">The sequence shown here is derived from an EMBL/GenBank/DDBJ whole genome shotgun (WGS) entry which is preliminary data.</text>
</comment>
<name>A0ABV7VDW0_9PROT</name>